<dbReference type="InterPro" id="IPR001708">
    <property type="entry name" value="YidC/ALB3/OXA1/COX18"/>
</dbReference>
<evidence type="ECO:0000256" key="6">
    <source>
        <dbReference type="ARBA" id="ARBA00023136"/>
    </source>
</evidence>
<comment type="subunit">
    <text evidence="8">Interacts with the Sec translocase complex via SecD. Specifically interacts with transmembrane segments of nascent integral membrane proteins during membrane integration.</text>
</comment>
<evidence type="ECO:0000256" key="13">
    <source>
        <dbReference type="SAM" id="Phobius"/>
    </source>
</evidence>
<dbReference type="PANTHER" id="PTHR12428:SF65">
    <property type="entry name" value="CYTOCHROME C OXIDASE ASSEMBLY PROTEIN COX18, MITOCHONDRIAL"/>
    <property type="match status" value="1"/>
</dbReference>
<keyword evidence="6 13" id="KW-0472">Membrane</keyword>
<proteinExistence type="inferred from homology"/>
<name>A0ABU9W5V1_9MICO</name>
<evidence type="ECO:0000313" key="15">
    <source>
        <dbReference type="EMBL" id="MEN1947228.1"/>
    </source>
</evidence>
<dbReference type="InterPro" id="IPR028055">
    <property type="entry name" value="YidC/Oxa/ALB_C"/>
</dbReference>
<evidence type="ECO:0000256" key="7">
    <source>
        <dbReference type="ARBA" id="ARBA00025034"/>
    </source>
</evidence>
<feature type="transmembrane region" description="Helical" evidence="13">
    <location>
        <begin position="34"/>
        <end position="55"/>
    </location>
</feature>
<dbReference type="EMBL" id="JBCLVG010000002">
    <property type="protein sequence ID" value="MEN1947228.1"/>
    <property type="molecule type" value="Genomic_DNA"/>
</dbReference>
<evidence type="ECO:0000256" key="12">
    <source>
        <dbReference type="RuleBase" id="RU003945"/>
    </source>
</evidence>
<organism evidence="15 16">
    <name type="scientific">Leifsonia stereocauli</name>
    <dbReference type="NCBI Taxonomy" id="3134136"/>
    <lineage>
        <taxon>Bacteria</taxon>
        <taxon>Bacillati</taxon>
        <taxon>Actinomycetota</taxon>
        <taxon>Actinomycetes</taxon>
        <taxon>Micrococcales</taxon>
        <taxon>Microbacteriaceae</taxon>
        <taxon>Leifsonia</taxon>
    </lineage>
</organism>
<keyword evidence="4 12" id="KW-0812">Transmembrane</keyword>
<feature type="domain" description="Membrane insertase YidC/Oxa/ALB C-terminal" evidence="14">
    <location>
        <begin position="37"/>
        <end position="261"/>
    </location>
</feature>
<comment type="function">
    <text evidence="7">Required for the insertion and/or proper folding and/or complex formation of integral membrane proteins into the membrane. Involved in integration of membrane proteins that insert both dependently and independently of the Sec translocase complex, as well as at least some lipoproteins. Aids folding of multispanning membrane proteins.</text>
</comment>
<gene>
    <name evidence="15" type="primary">yidC</name>
    <name evidence="15" type="ORF">WJX64_11785</name>
</gene>
<comment type="subcellular location">
    <subcellularLocation>
        <location evidence="1 12">Membrane</location>
        <topology evidence="1 12">Multi-pass membrane protein</topology>
    </subcellularLocation>
</comment>
<feature type="transmembrane region" description="Helical" evidence="13">
    <location>
        <begin position="159"/>
        <end position="177"/>
    </location>
</feature>
<dbReference type="NCBIfam" id="TIGR03592">
    <property type="entry name" value="yidC_oxa1_cterm"/>
    <property type="match status" value="1"/>
</dbReference>
<sequence>MNLYDFGPIAAILDSAYRLLLGFASFIEPFAGELSAAIAIVTLTLLIRSVLIPVGRSQVRAEFSRRRLAPQLSELQRRYKGKPEVLQRKMMELYAAEKTSPFAGILPALAQAPVLSLLYGLFVLAVINGHTNALLGMHLFGVPLGTSLVAFLGAGMPPVGLIVFASLLLAIAATAWMSRRHALKIATENPPIPPVPGTTGRVGGGTAASATPMPTPPAWLPSALSWLPFITVVFALFVPLAATLYLAVTTAWTLIERAWLRRALAPR</sequence>
<protein>
    <recommendedName>
        <fullName evidence="3">Membrane protein insertase YidC</fullName>
    </recommendedName>
    <alternativeName>
        <fullName evidence="11">Foldase YidC</fullName>
    </alternativeName>
    <alternativeName>
        <fullName evidence="10">Membrane integrase YidC</fullName>
    </alternativeName>
    <alternativeName>
        <fullName evidence="9">Membrane protein YidC</fullName>
    </alternativeName>
</protein>
<keyword evidence="5 13" id="KW-1133">Transmembrane helix</keyword>
<dbReference type="PANTHER" id="PTHR12428">
    <property type="entry name" value="OXA1"/>
    <property type="match status" value="1"/>
</dbReference>
<feature type="transmembrane region" description="Helical" evidence="13">
    <location>
        <begin position="102"/>
        <end position="127"/>
    </location>
</feature>
<evidence type="ECO:0000313" key="16">
    <source>
        <dbReference type="Proteomes" id="UP001425155"/>
    </source>
</evidence>
<evidence type="ECO:0000256" key="4">
    <source>
        <dbReference type="ARBA" id="ARBA00022692"/>
    </source>
</evidence>
<keyword evidence="16" id="KW-1185">Reference proteome</keyword>
<evidence type="ECO:0000256" key="8">
    <source>
        <dbReference type="ARBA" id="ARBA00026028"/>
    </source>
</evidence>
<comment type="similarity">
    <text evidence="2">Belongs to the OXA1/ALB3/YidC family. Type 1 subfamily.</text>
</comment>
<comment type="caution">
    <text evidence="15">The sequence shown here is derived from an EMBL/GenBank/DDBJ whole genome shotgun (WGS) entry which is preliminary data.</text>
</comment>
<evidence type="ECO:0000256" key="1">
    <source>
        <dbReference type="ARBA" id="ARBA00004141"/>
    </source>
</evidence>
<evidence type="ECO:0000256" key="3">
    <source>
        <dbReference type="ARBA" id="ARBA00015325"/>
    </source>
</evidence>
<reference evidence="15 16" key="1">
    <citation type="submission" date="2024-03" db="EMBL/GenBank/DDBJ databases">
        <title>YIM 134122 draft genome.</title>
        <authorList>
            <person name="Zuo S."/>
            <person name="Xiong L."/>
        </authorList>
    </citation>
    <scope>NUCLEOTIDE SEQUENCE [LARGE SCALE GENOMIC DNA]</scope>
    <source>
        <strain evidence="15 16">YIM 134122</strain>
    </source>
</reference>
<evidence type="ECO:0000256" key="9">
    <source>
        <dbReference type="ARBA" id="ARBA00031538"/>
    </source>
</evidence>
<dbReference type="Pfam" id="PF02096">
    <property type="entry name" value="60KD_IMP"/>
    <property type="match status" value="1"/>
</dbReference>
<evidence type="ECO:0000256" key="5">
    <source>
        <dbReference type="ARBA" id="ARBA00022989"/>
    </source>
</evidence>
<evidence type="ECO:0000256" key="11">
    <source>
        <dbReference type="ARBA" id="ARBA00033342"/>
    </source>
</evidence>
<accession>A0ABU9W5V1</accession>
<feature type="transmembrane region" description="Helical" evidence="13">
    <location>
        <begin position="133"/>
        <end position="152"/>
    </location>
</feature>
<evidence type="ECO:0000256" key="2">
    <source>
        <dbReference type="ARBA" id="ARBA00010527"/>
    </source>
</evidence>
<evidence type="ECO:0000256" key="10">
    <source>
        <dbReference type="ARBA" id="ARBA00033245"/>
    </source>
</evidence>
<dbReference type="RefSeq" id="WP_342114261.1">
    <property type="nucleotide sequence ID" value="NZ_JBCAUN010000002.1"/>
</dbReference>
<evidence type="ECO:0000259" key="14">
    <source>
        <dbReference type="Pfam" id="PF02096"/>
    </source>
</evidence>
<feature type="transmembrane region" description="Helical" evidence="13">
    <location>
        <begin position="226"/>
        <end position="255"/>
    </location>
</feature>
<dbReference type="Proteomes" id="UP001425155">
    <property type="component" value="Unassembled WGS sequence"/>
</dbReference>